<dbReference type="InterPro" id="IPR002347">
    <property type="entry name" value="SDR_fam"/>
</dbReference>
<dbReference type="PRINTS" id="PR00081">
    <property type="entry name" value="GDHRDH"/>
</dbReference>
<dbReference type="RefSeq" id="WP_062087234.1">
    <property type="nucleotide sequence ID" value="NZ_FCOK02000024.1"/>
</dbReference>
<dbReference type="EMBL" id="FCOK02000024">
    <property type="protein sequence ID" value="SAL38522.1"/>
    <property type="molecule type" value="Genomic_DNA"/>
</dbReference>
<comment type="similarity">
    <text evidence="1">Belongs to the short-chain dehydrogenases/reductases (SDR) family.</text>
</comment>
<dbReference type="Gene3D" id="3.40.50.720">
    <property type="entry name" value="NAD(P)-binding Rossmann-like Domain"/>
    <property type="match status" value="1"/>
</dbReference>
<name>A0A158H2E3_9BURK</name>
<dbReference type="InterPro" id="IPR036291">
    <property type="entry name" value="NAD(P)-bd_dom_sf"/>
</dbReference>
<protein>
    <submittedName>
        <fullName evidence="3">Short chain dehydrogenase</fullName>
    </submittedName>
</protein>
<organism evidence="3 4">
    <name type="scientific">Caballeronia udeis</name>
    <dbReference type="NCBI Taxonomy" id="1232866"/>
    <lineage>
        <taxon>Bacteria</taxon>
        <taxon>Pseudomonadati</taxon>
        <taxon>Pseudomonadota</taxon>
        <taxon>Betaproteobacteria</taxon>
        <taxon>Burkholderiales</taxon>
        <taxon>Burkholderiaceae</taxon>
        <taxon>Caballeronia</taxon>
    </lineage>
</organism>
<gene>
    <name evidence="3" type="ORF">AWB69_03774</name>
</gene>
<dbReference type="InterPro" id="IPR051122">
    <property type="entry name" value="SDR_DHRS6-like"/>
</dbReference>
<dbReference type="AlphaFoldDB" id="A0A158H2E3"/>
<evidence type="ECO:0000313" key="3">
    <source>
        <dbReference type="EMBL" id="SAL38522.1"/>
    </source>
</evidence>
<dbReference type="OrthoDB" id="9806974at2"/>
<dbReference type="Proteomes" id="UP000054683">
    <property type="component" value="Unassembled WGS sequence"/>
</dbReference>
<sequence length="250" mass="25895">MTEAKENTAPKGRLDGKKVIVLGGSSGIGYAVAEYALAEGARVVIASSHAGRVEAAVTALGSNAEGHALDLTDEHAIEAFFNAAGSFNHLVFTAGDSLRLGEIASTDLSLARRAFDIRYWGALAAVKYGAPHIAAGGSIVLTTGIAALRPRSGWAFGASVCGAMEALTRTLAVELAPLRVNAVSPGMLATNLWQNMSEEDRQAMYEQAGKHLPVGRVGEARDVAAAYLFLMESGFATGQTHVVDGGAVLV</sequence>
<accession>A0A158H2E3</accession>
<dbReference type="SUPFAM" id="SSF51735">
    <property type="entry name" value="NAD(P)-binding Rossmann-fold domains"/>
    <property type="match status" value="1"/>
</dbReference>
<evidence type="ECO:0000256" key="2">
    <source>
        <dbReference type="ARBA" id="ARBA00023002"/>
    </source>
</evidence>
<dbReference type="PANTHER" id="PTHR43477:SF1">
    <property type="entry name" value="DIHYDROANTICAPSIN 7-DEHYDROGENASE"/>
    <property type="match status" value="1"/>
</dbReference>
<dbReference type="Pfam" id="PF13561">
    <property type="entry name" value="adh_short_C2"/>
    <property type="match status" value="1"/>
</dbReference>
<evidence type="ECO:0000256" key="1">
    <source>
        <dbReference type="ARBA" id="ARBA00006484"/>
    </source>
</evidence>
<evidence type="ECO:0000313" key="4">
    <source>
        <dbReference type="Proteomes" id="UP000054683"/>
    </source>
</evidence>
<dbReference type="GO" id="GO:0016491">
    <property type="term" value="F:oxidoreductase activity"/>
    <property type="evidence" value="ECO:0007669"/>
    <property type="project" value="UniProtKB-KW"/>
</dbReference>
<keyword evidence="2" id="KW-0560">Oxidoreductase</keyword>
<dbReference type="PANTHER" id="PTHR43477">
    <property type="entry name" value="DIHYDROANTICAPSIN 7-DEHYDROGENASE"/>
    <property type="match status" value="1"/>
</dbReference>
<reference evidence="3 4" key="1">
    <citation type="submission" date="2016-01" db="EMBL/GenBank/DDBJ databases">
        <authorList>
            <person name="Oliw E.H."/>
        </authorList>
    </citation>
    <scope>NUCLEOTIDE SEQUENCE [LARGE SCALE GENOMIC DNA]</scope>
    <source>
        <strain evidence="3">LMG 27134</strain>
    </source>
</reference>
<proteinExistence type="inferred from homology"/>